<evidence type="ECO:0000256" key="7">
    <source>
        <dbReference type="ARBA" id="ARBA00022989"/>
    </source>
</evidence>
<evidence type="ECO:0000313" key="13">
    <source>
        <dbReference type="Proteomes" id="UP000327013"/>
    </source>
</evidence>
<name>A0A5N6L288_9ROSI</name>
<protein>
    <recommendedName>
        <fullName evidence="14">Glycosyltransferase family 71 protein</fullName>
    </recommendedName>
</protein>
<dbReference type="InterPro" id="IPR029044">
    <property type="entry name" value="Nucleotide-diphossugar_trans"/>
</dbReference>
<comment type="similarity">
    <text evidence="3">Belongs to the MNN1/MNT family.</text>
</comment>
<dbReference type="AlphaFoldDB" id="A0A5N6L288"/>
<reference evidence="12 13" key="1">
    <citation type="submission" date="2019-06" db="EMBL/GenBank/DDBJ databases">
        <title>A chromosomal-level reference genome of Carpinus fangiana (Coryloideae, Betulaceae).</title>
        <authorList>
            <person name="Yang X."/>
            <person name="Wang Z."/>
            <person name="Zhang L."/>
            <person name="Hao G."/>
            <person name="Liu J."/>
            <person name="Yang Y."/>
        </authorList>
    </citation>
    <scope>NUCLEOTIDE SEQUENCE [LARGE SCALE GENOMIC DNA]</scope>
    <source>
        <strain evidence="12">Cfa_2016G</strain>
        <tissue evidence="12">Leaf</tissue>
    </source>
</reference>
<dbReference type="GO" id="GO:0000139">
    <property type="term" value="C:Golgi membrane"/>
    <property type="evidence" value="ECO:0007669"/>
    <property type="project" value="UniProtKB-SubCell"/>
</dbReference>
<comment type="caution">
    <text evidence="12">The sequence shown here is derived from an EMBL/GenBank/DDBJ whole genome shotgun (WGS) entry which is preliminary data.</text>
</comment>
<dbReference type="GO" id="GO:0000026">
    <property type="term" value="F:alpha-1,2-mannosyltransferase activity"/>
    <property type="evidence" value="ECO:0007669"/>
    <property type="project" value="TreeGrafter"/>
</dbReference>
<evidence type="ECO:0000256" key="3">
    <source>
        <dbReference type="ARBA" id="ARBA00009105"/>
    </source>
</evidence>
<evidence type="ECO:0000256" key="11">
    <source>
        <dbReference type="SAM" id="Phobius"/>
    </source>
</evidence>
<keyword evidence="6" id="KW-0735">Signal-anchor</keyword>
<dbReference type="GO" id="GO:0046354">
    <property type="term" value="P:mannan biosynthetic process"/>
    <property type="evidence" value="ECO:0007669"/>
    <property type="project" value="TreeGrafter"/>
</dbReference>
<evidence type="ECO:0000256" key="8">
    <source>
        <dbReference type="ARBA" id="ARBA00023034"/>
    </source>
</evidence>
<evidence type="ECO:0000256" key="1">
    <source>
        <dbReference type="ARBA" id="ARBA00004394"/>
    </source>
</evidence>
<evidence type="ECO:0000313" key="12">
    <source>
        <dbReference type="EMBL" id="KAB8596120.1"/>
    </source>
</evidence>
<keyword evidence="5 11" id="KW-0812">Transmembrane</keyword>
<gene>
    <name evidence="12" type="ORF">FH972_025829</name>
</gene>
<organism evidence="12 13">
    <name type="scientific">Carpinus fangiana</name>
    <dbReference type="NCBI Taxonomy" id="176857"/>
    <lineage>
        <taxon>Eukaryota</taxon>
        <taxon>Viridiplantae</taxon>
        <taxon>Streptophyta</taxon>
        <taxon>Embryophyta</taxon>
        <taxon>Tracheophyta</taxon>
        <taxon>Spermatophyta</taxon>
        <taxon>Magnoliopsida</taxon>
        <taxon>eudicotyledons</taxon>
        <taxon>Gunneridae</taxon>
        <taxon>Pentapetalae</taxon>
        <taxon>rosids</taxon>
        <taxon>fabids</taxon>
        <taxon>Fagales</taxon>
        <taxon>Betulaceae</taxon>
        <taxon>Carpinus</taxon>
    </lineage>
</organism>
<proteinExistence type="inferred from homology"/>
<evidence type="ECO:0000256" key="2">
    <source>
        <dbReference type="ARBA" id="ARBA00004606"/>
    </source>
</evidence>
<dbReference type="PANTHER" id="PTHR31646">
    <property type="entry name" value="ALPHA-1,2-MANNOSYLTRANSFERASE MNN2"/>
    <property type="match status" value="1"/>
</dbReference>
<sequence length="566" mass="65404">MRCPISEAKRESQRTGRTPHTFKWLLSADRATSSAALDRPPIVSLHLAPSTFPFQLCLKYGSNLGAMLRLSAHPLLRGTGRKSRLIIGGILCAIAIVALLRHNDAGSQPGRHENEALSQVFGGLSSTIPLQTHPEDVVTKNAHRFASPDDFLGDHLDRIRRLTPLSVAETKQTCKWTANELETTQFMWGPTSEWMKQDFDLNETEFRRHEWMNHLEKETIPWSTVRKHFKGRGIVTAAGHINSLKRLAVALRQLTRLGSTLPMEVAYWKDEISDDQKAWLEGLYPHMYWNDLSSPKNVFKTHSPKEKEYGHYHLKTAAVLNSRFAEILLLDSDNLPMVKPESLFETPTYQEYGTIFWPDMARTRAENPMWAITRTRCRMDEYEQESGQLLVDKRKFWYHLQMSAWMNEQPYYLSMLLGDKDMFRFAWHGLKTEFGRPTMWLTSIGLVYDGRYCGHTYAQRHPDNSVAFLHRGLYKLHHKASLKWFRERGGMFTHYKQSPYDMDMNHPVPTKWNFDILDDIKGGQAWSCMDLVGVAHKPVEELIPGGVEKLWEALDGYWIINDPDEE</sequence>
<dbReference type="PANTHER" id="PTHR31646:SF1">
    <property type="entry name" value="ALPHA-1,2-MANNOSYLTRANSFERASE MNN2"/>
    <property type="match status" value="1"/>
</dbReference>
<dbReference type="OrthoDB" id="534101at2759"/>
<keyword evidence="13" id="KW-1185">Reference proteome</keyword>
<evidence type="ECO:0000256" key="4">
    <source>
        <dbReference type="ARBA" id="ARBA00022679"/>
    </source>
</evidence>
<comment type="subcellular location">
    <subcellularLocation>
        <location evidence="10">Endomembrane system</location>
        <topology evidence="10">Single-pass membrane protein</topology>
    </subcellularLocation>
    <subcellularLocation>
        <location evidence="1">Golgi apparatus membrane</location>
    </subcellularLocation>
    <subcellularLocation>
        <location evidence="2">Membrane</location>
        <topology evidence="2">Single-pass type II membrane protein</topology>
    </subcellularLocation>
</comment>
<dbReference type="Gene3D" id="3.90.550.10">
    <property type="entry name" value="Spore Coat Polysaccharide Biosynthesis Protein SpsA, Chain A"/>
    <property type="match status" value="1"/>
</dbReference>
<dbReference type="Pfam" id="PF11051">
    <property type="entry name" value="Mannosyl_trans3"/>
    <property type="match status" value="1"/>
</dbReference>
<keyword evidence="7 11" id="KW-1133">Transmembrane helix</keyword>
<keyword evidence="8" id="KW-0333">Golgi apparatus</keyword>
<evidence type="ECO:0000256" key="9">
    <source>
        <dbReference type="ARBA" id="ARBA00023136"/>
    </source>
</evidence>
<keyword evidence="4" id="KW-0808">Transferase</keyword>
<evidence type="ECO:0000256" key="6">
    <source>
        <dbReference type="ARBA" id="ARBA00022968"/>
    </source>
</evidence>
<dbReference type="InterPro" id="IPR022751">
    <property type="entry name" value="Alpha_mannosyltransferase"/>
</dbReference>
<feature type="transmembrane region" description="Helical" evidence="11">
    <location>
        <begin position="85"/>
        <end position="102"/>
    </location>
</feature>
<evidence type="ECO:0000256" key="5">
    <source>
        <dbReference type="ARBA" id="ARBA00022692"/>
    </source>
</evidence>
<dbReference type="SUPFAM" id="SSF53448">
    <property type="entry name" value="Nucleotide-diphospho-sugar transferases"/>
    <property type="match status" value="1"/>
</dbReference>
<accession>A0A5N6L288</accession>
<evidence type="ECO:0008006" key="14">
    <source>
        <dbReference type="Google" id="ProtNLM"/>
    </source>
</evidence>
<dbReference type="Proteomes" id="UP000327013">
    <property type="component" value="Unassembled WGS sequence"/>
</dbReference>
<evidence type="ECO:0000256" key="10">
    <source>
        <dbReference type="ARBA" id="ARBA00037847"/>
    </source>
</evidence>
<dbReference type="EMBL" id="VIBQ01000070">
    <property type="protein sequence ID" value="KAB8596120.1"/>
    <property type="molecule type" value="Genomic_DNA"/>
</dbReference>
<keyword evidence="9 11" id="KW-0472">Membrane</keyword>